<dbReference type="EMBL" id="CADCTE010000128">
    <property type="protein sequence ID" value="CAA9253368.1"/>
    <property type="molecule type" value="Genomic_DNA"/>
</dbReference>
<name>A0A6J4IL32_9MICC</name>
<evidence type="ECO:0000256" key="1">
    <source>
        <dbReference type="SAM" id="MobiDB-lite"/>
    </source>
</evidence>
<dbReference type="AlphaFoldDB" id="A0A6J4IL32"/>
<protein>
    <submittedName>
        <fullName evidence="2">Uncharacterized protein</fullName>
    </submittedName>
</protein>
<feature type="compositionally biased region" description="Basic residues" evidence="1">
    <location>
        <begin position="75"/>
        <end position="86"/>
    </location>
</feature>
<feature type="non-terminal residue" evidence="2">
    <location>
        <position position="99"/>
    </location>
</feature>
<proteinExistence type="predicted"/>
<feature type="non-terminal residue" evidence="2">
    <location>
        <position position="1"/>
    </location>
</feature>
<organism evidence="2">
    <name type="scientific">uncultured Arthrobacter sp</name>
    <dbReference type="NCBI Taxonomy" id="114050"/>
    <lineage>
        <taxon>Bacteria</taxon>
        <taxon>Bacillati</taxon>
        <taxon>Actinomycetota</taxon>
        <taxon>Actinomycetes</taxon>
        <taxon>Micrococcales</taxon>
        <taxon>Micrococcaceae</taxon>
        <taxon>Arthrobacter</taxon>
        <taxon>environmental samples</taxon>
    </lineage>
</organism>
<reference evidence="2" key="1">
    <citation type="submission" date="2020-02" db="EMBL/GenBank/DDBJ databases">
        <authorList>
            <person name="Meier V. D."/>
        </authorList>
    </citation>
    <scope>NUCLEOTIDE SEQUENCE</scope>
    <source>
        <strain evidence="2">AVDCRST_MAG83</strain>
    </source>
</reference>
<gene>
    <name evidence="2" type="ORF">AVDCRST_MAG83-2311</name>
</gene>
<feature type="region of interest" description="Disordered" evidence="1">
    <location>
        <begin position="59"/>
        <end position="99"/>
    </location>
</feature>
<evidence type="ECO:0000313" key="2">
    <source>
        <dbReference type="EMBL" id="CAA9253368.1"/>
    </source>
</evidence>
<sequence length="99" mass="11249">ALPQIHRSAPAPRRRLLCDLRGSRARCGALRRRCRHPRLVRDLPVLPPAARRRRRFTAAAVQGGRPAGEQLHGEGRRRRGGLHRPQRTGERRPQAARPL</sequence>
<accession>A0A6J4IL32</accession>